<keyword evidence="4" id="KW-1185">Reference proteome</keyword>
<evidence type="ECO:0000313" key="4">
    <source>
        <dbReference type="Proteomes" id="UP001148299"/>
    </source>
</evidence>
<dbReference type="EMBL" id="JAPZBR010000001">
    <property type="protein sequence ID" value="KAJ5366466.1"/>
    <property type="molecule type" value="Genomic_DNA"/>
</dbReference>
<dbReference type="AlphaFoldDB" id="A0A9W9RU94"/>
<protein>
    <recommendedName>
        <fullName evidence="2">DUF7587 domain-containing protein</fullName>
    </recommendedName>
</protein>
<sequence>MSSFTPINAPKRSNGISASARLPTRFRSRKKAKSPRRPTLRWDQLKRYVLCCIFRFFLCYGWQTSKIFSHMFRSHLAERHFQSDVGYKCLHAQWRDMGRKKNADYIHVYNATFEPGSEIGDLIKQIRAAAAFLNIKLREKRLLQLVPTRAQTDLEDLPDADSIGPQQALSHFQNIRRYALPTRARVIKPSVSAVLPVTSPYFSDPTDGYHKLAVTSHGQVCLLGHNENQGESTDNVQGTLDPKVTGEDIEQISADGWDEAVVTSHGKLCIWCCNESQSETPHSMQQIEGPKFTSKDMEDPDESEDLEGFPETDIPPLLYRWFNEDSQGANCETRGPHSAKGFVSGLFCKDPYFSNDDLTDSQLENYFITHVNKLKHATPFISTSESPLAPIHRAIKSSKLAYLAVIDTTKIKTRVFLANPIAKQTDTFTKRWEGKGEYLIWGEVPRCAVAFVFPVGEIERLAAQNRDIGRLLLLKILRRSRFCDQVLRFQLAKRKKHPFKSGRTLGKLLMLLGFPRLYWEDFARRFMSCWGWHKLEDQVEFLRGLKSEIEYSEELSDSESEETPFQRAFDKLRSPASSDIEYEPSIIPGDSDSSTVTLEAWPESPNASGIMENRTETTDDGHFSTHESMSSFGLLGISLNSSPTNVPPTNIHFHETPPNRGGQVSVVIPHQARDLHAANGQEIEDLMVLDDDGWTSL</sequence>
<dbReference type="Pfam" id="PF24494">
    <property type="entry name" value="DUF7587"/>
    <property type="match status" value="1"/>
</dbReference>
<evidence type="ECO:0000259" key="2">
    <source>
        <dbReference type="Pfam" id="PF24494"/>
    </source>
</evidence>
<accession>A0A9W9RU94</accession>
<feature type="region of interest" description="Disordered" evidence="1">
    <location>
        <begin position="291"/>
        <end position="310"/>
    </location>
</feature>
<gene>
    <name evidence="3" type="ORF">N7541_000407</name>
</gene>
<organism evidence="3 4">
    <name type="scientific">Penicillium brevicompactum</name>
    <dbReference type="NCBI Taxonomy" id="5074"/>
    <lineage>
        <taxon>Eukaryota</taxon>
        <taxon>Fungi</taxon>
        <taxon>Dikarya</taxon>
        <taxon>Ascomycota</taxon>
        <taxon>Pezizomycotina</taxon>
        <taxon>Eurotiomycetes</taxon>
        <taxon>Eurotiomycetidae</taxon>
        <taxon>Eurotiales</taxon>
        <taxon>Aspergillaceae</taxon>
        <taxon>Penicillium</taxon>
    </lineage>
</organism>
<evidence type="ECO:0000256" key="1">
    <source>
        <dbReference type="SAM" id="MobiDB-lite"/>
    </source>
</evidence>
<feature type="compositionally biased region" description="Acidic residues" evidence="1">
    <location>
        <begin position="298"/>
        <end position="310"/>
    </location>
</feature>
<reference evidence="3" key="1">
    <citation type="submission" date="2022-12" db="EMBL/GenBank/DDBJ databases">
        <authorList>
            <person name="Petersen C."/>
        </authorList>
    </citation>
    <scope>NUCLEOTIDE SEQUENCE</scope>
    <source>
        <strain evidence="3">IBT 35675</strain>
    </source>
</reference>
<comment type="caution">
    <text evidence="3">The sequence shown here is derived from an EMBL/GenBank/DDBJ whole genome shotgun (WGS) entry which is preliminary data.</text>
</comment>
<proteinExistence type="predicted"/>
<dbReference type="Proteomes" id="UP001148299">
    <property type="component" value="Unassembled WGS sequence"/>
</dbReference>
<name>A0A9W9RU94_PENBR</name>
<dbReference type="InterPro" id="IPR056009">
    <property type="entry name" value="DUF7587"/>
</dbReference>
<evidence type="ECO:0000313" key="3">
    <source>
        <dbReference type="EMBL" id="KAJ5366466.1"/>
    </source>
</evidence>
<feature type="domain" description="DUF7587" evidence="2">
    <location>
        <begin position="314"/>
        <end position="457"/>
    </location>
</feature>
<reference evidence="3" key="2">
    <citation type="journal article" date="2023" name="IMA Fungus">
        <title>Comparative genomic study of the Penicillium genus elucidates a diverse pangenome and 15 lateral gene transfer events.</title>
        <authorList>
            <person name="Petersen C."/>
            <person name="Sorensen T."/>
            <person name="Nielsen M.R."/>
            <person name="Sondergaard T.E."/>
            <person name="Sorensen J.L."/>
            <person name="Fitzpatrick D.A."/>
            <person name="Frisvad J.C."/>
            <person name="Nielsen K.L."/>
        </authorList>
    </citation>
    <scope>NUCLEOTIDE SEQUENCE</scope>
    <source>
        <strain evidence="3">IBT 35675</strain>
    </source>
</reference>